<dbReference type="PATRIC" id="fig|1423813.3.peg.1282"/>
<keyword evidence="1 2" id="KW-0472">Membrane</keyword>
<dbReference type="NCBIfam" id="TIGR04092">
    <property type="entry name" value="LTA_DltD"/>
    <property type="match status" value="1"/>
</dbReference>
<dbReference type="PANTHER" id="PTHR40039">
    <property type="entry name" value="PROTEIN DLTD"/>
    <property type="match status" value="1"/>
</dbReference>
<evidence type="ECO:0000256" key="1">
    <source>
        <dbReference type="PIRNR" id="PIRNR021438"/>
    </source>
</evidence>
<comment type="pathway">
    <text evidence="1">Cell wall biogenesis; lipoteichoic acid biosynthesis.</text>
</comment>
<keyword evidence="2" id="KW-0812">Transmembrane</keyword>
<dbReference type="InterPro" id="IPR006998">
    <property type="entry name" value="DltD"/>
</dbReference>
<comment type="similarity">
    <text evidence="1">Belongs to the DltD family.</text>
</comment>
<sequence>MNAHKTIWQIIGPVIVAVALVAVVFIVPQGFGNVSKQTEQKAAVSLSTNVFKGNKIKSQAIDDGYVPFIGSSELSRMDPLHPSVLATKYHRSYQPFLLGKPGTQSLVHYFALSGVMRHLKNRKVVFIVSPQWFTKQGQMPTAFDYYYSPLETIHWLTHAHDSVATRYAAQRLLTMPSASSDRIMKAAITNVAAGKAITSGQRTYLTTKEKLLVNADDLYSRLVSGRRLRHIQQAERQLPAHDSTAQLTKVANRLGAQATGNNRFGVKDSFYNLRLRGHNVQNLRQAERNFNYTQSPEYSDMELLLSQFAKYHVQVMVVIPPVNHKWAKYTGLSDKMYAQTDHKIKTQLQSQGFTHIVDLTHDGGQKYFMEDTIHLGWRGWLKMDQQVKPFLSRKQPAAHYRIQNRFFSRTWQLSQNK</sequence>
<gene>
    <name evidence="3" type="ORF">FC26_GL001258</name>
</gene>
<dbReference type="RefSeq" id="WP_057778189.1">
    <property type="nucleotide sequence ID" value="NZ_AYYY01000020.1"/>
</dbReference>
<dbReference type="GO" id="GO:0005886">
    <property type="term" value="C:plasma membrane"/>
    <property type="evidence" value="ECO:0007669"/>
    <property type="project" value="UniProtKB-UniRule"/>
</dbReference>
<evidence type="ECO:0000313" key="3">
    <source>
        <dbReference type="EMBL" id="KRM61817.1"/>
    </source>
</evidence>
<dbReference type="InterPro" id="IPR023896">
    <property type="entry name" value="LTA_DltD"/>
</dbReference>
<organism evidence="3 4">
    <name type="scientific">Paucilactobacillus vaccinostercus DSM 20634</name>
    <dbReference type="NCBI Taxonomy" id="1423813"/>
    <lineage>
        <taxon>Bacteria</taxon>
        <taxon>Bacillati</taxon>
        <taxon>Bacillota</taxon>
        <taxon>Bacilli</taxon>
        <taxon>Lactobacillales</taxon>
        <taxon>Lactobacillaceae</taxon>
        <taxon>Paucilactobacillus</taxon>
    </lineage>
</organism>
<dbReference type="UniPathway" id="UPA00556"/>
<keyword evidence="2" id="KW-1133">Transmembrane helix</keyword>
<proteinExistence type="inferred from homology"/>
<keyword evidence="1" id="KW-1003">Cell membrane</keyword>
<accession>A0A0R2ADF7</accession>
<dbReference type="AlphaFoldDB" id="A0A0R2ADF7"/>
<dbReference type="OrthoDB" id="1700484at2"/>
<dbReference type="PANTHER" id="PTHR40039:SF1">
    <property type="entry name" value="PROTEIN DLTD"/>
    <property type="match status" value="1"/>
</dbReference>
<feature type="transmembrane region" description="Helical" evidence="2">
    <location>
        <begin position="6"/>
        <end position="27"/>
    </location>
</feature>
<keyword evidence="4" id="KW-1185">Reference proteome</keyword>
<evidence type="ECO:0000313" key="4">
    <source>
        <dbReference type="Proteomes" id="UP000051733"/>
    </source>
</evidence>
<protein>
    <recommendedName>
        <fullName evidence="1">Protein DltD</fullName>
    </recommendedName>
</protein>
<reference evidence="3 4" key="1">
    <citation type="journal article" date="2015" name="Genome Announc.">
        <title>Expanding the biotechnology potential of lactobacilli through comparative genomics of 213 strains and associated genera.</title>
        <authorList>
            <person name="Sun Z."/>
            <person name="Harris H.M."/>
            <person name="McCann A."/>
            <person name="Guo C."/>
            <person name="Argimon S."/>
            <person name="Zhang W."/>
            <person name="Yang X."/>
            <person name="Jeffery I.B."/>
            <person name="Cooney J.C."/>
            <person name="Kagawa T.F."/>
            <person name="Liu W."/>
            <person name="Song Y."/>
            <person name="Salvetti E."/>
            <person name="Wrobel A."/>
            <person name="Rasinkangas P."/>
            <person name="Parkhill J."/>
            <person name="Rea M.C."/>
            <person name="O'Sullivan O."/>
            <person name="Ritari J."/>
            <person name="Douillard F.P."/>
            <person name="Paul Ross R."/>
            <person name="Yang R."/>
            <person name="Briner A.E."/>
            <person name="Felis G.E."/>
            <person name="de Vos W.M."/>
            <person name="Barrangou R."/>
            <person name="Klaenhammer T.R."/>
            <person name="Caufield P.W."/>
            <person name="Cui Y."/>
            <person name="Zhang H."/>
            <person name="O'Toole P.W."/>
        </authorList>
    </citation>
    <scope>NUCLEOTIDE SEQUENCE [LARGE SCALE GENOMIC DNA]</scope>
    <source>
        <strain evidence="3 4">DSM 20634</strain>
    </source>
</reference>
<dbReference type="Proteomes" id="UP000051733">
    <property type="component" value="Unassembled WGS sequence"/>
</dbReference>
<dbReference type="EMBL" id="AYYY01000020">
    <property type="protein sequence ID" value="KRM61817.1"/>
    <property type="molecule type" value="Genomic_DNA"/>
</dbReference>
<evidence type="ECO:0000256" key="2">
    <source>
        <dbReference type="SAM" id="Phobius"/>
    </source>
</evidence>
<comment type="caution">
    <text evidence="3">The sequence shown here is derived from an EMBL/GenBank/DDBJ whole genome shotgun (WGS) entry which is preliminary data.</text>
</comment>
<dbReference type="Pfam" id="PF04914">
    <property type="entry name" value="DltD"/>
    <property type="match status" value="1"/>
</dbReference>
<dbReference type="GO" id="GO:0070395">
    <property type="term" value="P:lipoteichoic acid biosynthetic process"/>
    <property type="evidence" value="ECO:0007669"/>
    <property type="project" value="UniProtKB-UniRule"/>
</dbReference>
<dbReference type="STRING" id="1423813.FC26_GL001258"/>
<name>A0A0R2ADF7_9LACO</name>
<dbReference type="PIRSF" id="PIRSF021438">
    <property type="entry name" value="DltD"/>
    <property type="match status" value="1"/>
</dbReference>